<keyword evidence="2" id="KW-1185">Reference proteome</keyword>
<dbReference type="OrthoDB" id="10470964at2759"/>
<sequence>MSCFVLLSQCMFKASPSTSTTERPTDNPNSTAFIHSTAWPQRKSCAHRSLPLCIFYGIYAFSLVHSIQNWFLSVQIAQSAHPKTLPS</sequence>
<dbReference type="EMBL" id="CM018211">
    <property type="protein sequence ID" value="KAB2061480.1"/>
    <property type="molecule type" value="Genomic_DNA"/>
</dbReference>
<evidence type="ECO:0000313" key="1">
    <source>
        <dbReference type="EMBL" id="KAB2061480.1"/>
    </source>
</evidence>
<dbReference type="AlphaFoldDB" id="A0A5J5U0F9"/>
<dbReference type="Proteomes" id="UP000327439">
    <property type="component" value="Chromosome A10"/>
</dbReference>
<evidence type="ECO:0000313" key="2">
    <source>
        <dbReference type="Proteomes" id="UP000327439"/>
    </source>
</evidence>
<proteinExistence type="predicted"/>
<reference evidence="2" key="1">
    <citation type="journal article" date="2020" name="Nat. Genet.">
        <title>Genomic diversifications of five Gossypium allopolyploid species and their impact on cotton improvement.</title>
        <authorList>
            <person name="Chen Z.J."/>
            <person name="Sreedasyam A."/>
            <person name="Ando A."/>
            <person name="Song Q."/>
            <person name="De Santiago L.M."/>
            <person name="Hulse-Kemp A.M."/>
            <person name="Ding M."/>
            <person name="Ye W."/>
            <person name="Kirkbride R.C."/>
            <person name="Jenkins J."/>
            <person name="Plott C."/>
            <person name="Lovell J."/>
            <person name="Lin Y.M."/>
            <person name="Vaughn R."/>
            <person name="Liu B."/>
            <person name="Simpson S."/>
            <person name="Scheffler B.E."/>
            <person name="Wen L."/>
            <person name="Saski C.A."/>
            <person name="Grover C.E."/>
            <person name="Hu G."/>
            <person name="Conover J.L."/>
            <person name="Carlson J.W."/>
            <person name="Shu S."/>
            <person name="Boston L.B."/>
            <person name="Williams M."/>
            <person name="Peterson D.G."/>
            <person name="McGee K."/>
            <person name="Jones D.C."/>
            <person name="Wendel J.F."/>
            <person name="Stelly D.M."/>
            <person name="Grimwood J."/>
            <person name="Schmutz J."/>
        </authorList>
    </citation>
    <scope>NUCLEOTIDE SEQUENCE [LARGE SCALE GENOMIC DNA]</scope>
    <source>
        <strain evidence="2">cv. 3-79</strain>
    </source>
</reference>
<organism evidence="1 2">
    <name type="scientific">Gossypium barbadense</name>
    <name type="common">Sea Island cotton</name>
    <name type="synonym">Hibiscus barbadensis</name>
    <dbReference type="NCBI Taxonomy" id="3634"/>
    <lineage>
        <taxon>Eukaryota</taxon>
        <taxon>Viridiplantae</taxon>
        <taxon>Streptophyta</taxon>
        <taxon>Embryophyta</taxon>
        <taxon>Tracheophyta</taxon>
        <taxon>Spermatophyta</taxon>
        <taxon>Magnoliopsida</taxon>
        <taxon>eudicotyledons</taxon>
        <taxon>Gunneridae</taxon>
        <taxon>Pentapetalae</taxon>
        <taxon>rosids</taxon>
        <taxon>malvids</taxon>
        <taxon>Malvales</taxon>
        <taxon>Malvaceae</taxon>
        <taxon>Malvoideae</taxon>
        <taxon>Gossypium</taxon>
    </lineage>
</organism>
<accession>A0A5J5U0F9</accession>
<gene>
    <name evidence="1" type="ORF">ES319_A10G087800v1</name>
</gene>
<protein>
    <submittedName>
        <fullName evidence="1">Uncharacterized protein</fullName>
    </submittedName>
</protein>
<name>A0A5J5U0F9_GOSBA</name>